<feature type="compositionally biased region" description="Polar residues" evidence="7">
    <location>
        <begin position="378"/>
        <end position="389"/>
    </location>
</feature>
<keyword evidence="10" id="KW-1185">Reference proteome</keyword>
<dbReference type="OrthoDB" id="437078at2759"/>
<dbReference type="GO" id="GO:0043111">
    <property type="term" value="P:replication fork arrest"/>
    <property type="evidence" value="ECO:0007669"/>
    <property type="project" value="TreeGrafter"/>
</dbReference>
<organism evidence="9 10">
    <name type="scientific">Ceutorhynchus assimilis</name>
    <name type="common">cabbage seed weevil</name>
    <dbReference type="NCBI Taxonomy" id="467358"/>
    <lineage>
        <taxon>Eukaryota</taxon>
        <taxon>Metazoa</taxon>
        <taxon>Ecdysozoa</taxon>
        <taxon>Arthropoda</taxon>
        <taxon>Hexapoda</taxon>
        <taxon>Insecta</taxon>
        <taxon>Pterygota</taxon>
        <taxon>Neoptera</taxon>
        <taxon>Endopterygota</taxon>
        <taxon>Coleoptera</taxon>
        <taxon>Polyphaga</taxon>
        <taxon>Cucujiformia</taxon>
        <taxon>Curculionidae</taxon>
        <taxon>Ceutorhynchinae</taxon>
        <taxon>Ceutorhynchus</taxon>
    </lineage>
</organism>
<proteinExistence type="inferred from homology"/>
<feature type="compositionally biased region" description="Basic and acidic residues" evidence="7">
    <location>
        <begin position="1"/>
        <end position="12"/>
    </location>
</feature>
<comment type="subcellular location">
    <subcellularLocation>
        <location evidence="1 6">Nucleus</location>
    </subcellularLocation>
</comment>
<feature type="region of interest" description="Disordered" evidence="7">
    <location>
        <begin position="1"/>
        <end position="52"/>
    </location>
</feature>
<keyword evidence="3 6" id="KW-0227">DNA damage</keyword>
<keyword evidence="4 6" id="KW-0539">Nucleus</keyword>
<dbReference type="PANTHER" id="PTHR13220:SF11">
    <property type="entry name" value="TIMELESS-INTERACTING PROTEIN"/>
    <property type="match status" value="1"/>
</dbReference>
<dbReference type="GO" id="GO:0031297">
    <property type="term" value="P:replication fork processing"/>
    <property type="evidence" value="ECO:0007669"/>
    <property type="project" value="UniProtKB-UniRule"/>
</dbReference>
<dbReference type="InterPro" id="IPR040038">
    <property type="entry name" value="TIPIN/Csm3/Swi3"/>
</dbReference>
<evidence type="ECO:0000256" key="2">
    <source>
        <dbReference type="ARBA" id="ARBA00006075"/>
    </source>
</evidence>
<dbReference type="PANTHER" id="PTHR13220">
    <property type="entry name" value="TIMELESS INTERACTING-RELATED"/>
    <property type="match status" value="1"/>
</dbReference>
<keyword evidence="5 6" id="KW-0131">Cell cycle</keyword>
<dbReference type="InterPro" id="IPR012923">
    <property type="entry name" value="Csm3"/>
</dbReference>
<comment type="similarity">
    <text evidence="2 6">Belongs to the CSM3 family.</text>
</comment>
<accession>A0A9N9MLR3</accession>
<dbReference type="GO" id="GO:0031298">
    <property type="term" value="C:replication fork protection complex"/>
    <property type="evidence" value="ECO:0007669"/>
    <property type="project" value="TreeGrafter"/>
</dbReference>
<dbReference type="AlphaFoldDB" id="A0A9N9MLR3"/>
<feature type="compositionally biased region" description="Acidic residues" evidence="7">
    <location>
        <begin position="398"/>
        <end position="411"/>
    </location>
</feature>
<comment type="function">
    <text evidence="6">Plays an important role in the control of DNA replication and the maintenance of replication fork stability.</text>
</comment>
<sequence length="480" mass="54691">MSSDDDSLKDAEILSDNEQNDFIDNVATENTEENTEEVQRDENADGENQDVQPVKVKRIIRNPQPKLNAETLKGPRGIAAIPSYFERVKFKGKGHENQDLNAIMKTYEYWCHRLFPKFPFDTCIDRLEKLGSKKPVQTHIKRIRFDLITEQEDKPIIDSSDEEANVDGFVDINNDQINQQFDELVQNQQPELTTEQLETIRINKEKAEKLRQERLRNIREKAALDLVVSQEVSEEVSEEASEEVSSQVATTSGINDYFQNTQSSQEENNESVPLELPAFDLESNIKGKTTLKGRSIKKTSKKLTNGKQFRKLFDNDIEVEYGIHDTNSNDVVLSQDERHVIDSDEDVPMKATSNLSEKSKINVFDSDEIDQEMVTSEEPLNQKTSVDTSDQSDHDMVIDEDPSQEDIPFENDENHKNVELRSSEKDTLTETIDGVVSECQIEDENGDSLEPINPADNVKLVNNLSELNSENKENSADNIF</sequence>
<evidence type="ECO:0000259" key="8">
    <source>
        <dbReference type="Pfam" id="PF07962"/>
    </source>
</evidence>
<evidence type="ECO:0000256" key="6">
    <source>
        <dbReference type="RuleBase" id="RU366049"/>
    </source>
</evidence>
<dbReference type="GO" id="GO:0006974">
    <property type="term" value="P:DNA damage response"/>
    <property type="evidence" value="ECO:0007669"/>
    <property type="project" value="UniProtKB-KW"/>
</dbReference>
<evidence type="ECO:0000256" key="7">
    <source>
        <dbReference type="SAM" id="MobiDB-lite"/>
    </source>
</evidence>
<dbReference type="Proteomes" id="UP001152799">
    <property type="component" value="Chromosome 3"/>
</dbReference>
<evidence type="ECO:0000256" key="3">
    <source>
        <dbReference type="ARBA" id="ARBA00022763"/>
    </source>
</evidence>
<evidence type="ECO:0000256" key="5">
    <source>
        <dbReference type="ARBA" id="ARBA00023306"/>
    </source>
</evidence>
<dbReference type="GO" id="GO:0000076">
    <property type="term" value="P:DNA replication checkpoint signaling"/>
    <property type="evidence" value="ECO:0007669"/>
    <property type="project" value="UniProtKB-UniRule"/>
</dbReference>
<reference evidence="9" key="1">
    <citation type="submission" date="2022-01" db="EMBL/GenBank/DDBJ databases">
        <authorList>
            <person name="King R."/>
        </authorList>
    </citation>
    <scope>NUCLEOTIDE SEQUENCE</scope>
</reference>
<feature type="region of interest" description="Disordered" evidence="7">
    <location>
        <begin position="373"/>
        <end position="426"/>
    </location>
</feature>
<evidence type="ECO:0000256" key="4">
    <source>
        <dbReference type="ARBA" id="ARBA00023242"/>
    </source>
</evidence>
<protein>
    <recommendedName>
        <fullName evidence="6">TIMELESS-interacting protein</fullName>
    </recommendedName>
</protein>
<gene>
    <name evidence="9" type="ORF">CEUTPL_LOCUS6878</name>
</gene>
<evidence type="ECO:0000313" key="10">
    <source>
        <dbReference type="Proteomes" id="UP001152799"/>
    </source>
</evidence>
<dbReference type="GO" id="GO:0003677">
    <property type="term" value="F:DNA binding"/>
    <property type="evidence" value="ECO:0007669"/>
    <property type="project" value="TreeGrafter"/>
</dbReference>
<feature type="domain" description="Chromosome segregation in meiosis protein 3" evidence="8">
    <location>
        <begin position="66"/>
        <end position="144"/>
    </location>
</feature>
<evidence type="ECO:0000256" key="1">
    <source>
        <dbReference type="ARBA" id="ARBA00004123"/>
    </source>
</evidence>
<name>A0A9N9MLR3_9CUCU</name>
<evidence type="ECO:0000313" key="9">
    <source>
        <dbReference type="EMBL" id="CAG9766291.1"/>
    </source>
</evidence>
<dbReference type="EMBL" id="OU892279">
    <property type="protein sequence ID" value="CAG9766291.1"/>
    <property type="molecule type" value="Genomic_DNA"/>
</dbReference>
<dbReference type="Pfam" id="PF07962">
    <property type="entry name" value="Swi3"/>
    <property type="match status" value="1"/>
</dbReference>
<feature type="compositionally biased region" description="Basic and acidic residues" evidence="7">
    <location>
        <begin position="412"/>
        <end position="426"/>
    </location>
</feature>